<keyword evidence="2" id="KW-1185">Reference proteome</keyword>
<dbReference type="RefSeq" id="XP_028865009.1">
    <property type="nucleotide sequence ID" value="XM_029009176.1"/>
</dbReference>
<dbReference type="OrthoDB" id="10674069at2759"/>
<dbReference type="VEuPathDB" id="PiroplasmaDB:BOVATA_002590"/>
<organism evidence="1 2">
    <name type="scientific">Babesia ovata</name>
    <dbReference type="NCBI Taxonomy" id="189622"/>
    <lineage>
        <taxon>Eukaryota</taxon>
        <taxon>Sar</taxon>
        <taxon>Alveolata</taxon>
        <taxon>Apicomplexa</taxon>
        <taxon>Aconoidasida</taxon>
        <taxon>Piroplasmida</taxon>
        <taxon>Babesiidae</taxon>
        <taxon>Babesia</taxon>
    </lineage>
</organism>
<keyword evidence="1" id="KW-0670">Pyruvate</keyword>
<accession>A0A2H6K6Z5</accession>
<dbReference type="Proteomes" id="UP000236319">
    <property type="component" value="Unassembled WGS sequence"/>
</dbReference>
<gene>
    <name evidence="1" type="ORF">BOVATA_002590</name>
</gene>
<proteinExistence type="predicted"/>
<dbReference type="EMBL" id="BDSA01000001">
    <property type="protein sequence ID" value="GBE58766.1"/>
    <property type="molecule type" value="Genomic_DNA"/>
</dbReference>
<sequence>MKPREDYDSVNDPLAQTGWMPQWMISGEGSSAHGLVSAGAESSASIAGTGTKLLLNADQLVVLGVALAAAWGTSFDLASAEGDDKVGNEGVLSLAGPVGNHHTPAVGVTQKAGVDGLGDRSDLVHLQQKSVASLLGEGGLDTLGVGDKQVVTNNLHSRADLGRQHLVRLPVVLVEGVLNGDNGVLLAKLLVVGDHFGARLQARLLALETQVVGARFLDVELGSSDIHGNLDLAIKAGLLDGLNQQVEGLLGGLDVRGETTLVTHVGRILAVLGVDDLLQVVVDFATHADGLPEGRGTDGEDHELLHGQAVAGVGATVDDVKAGNGEDVVVGGLAGELSEVLVKGYLLALGGGAGSGHGNDQDSVGSEVRLAVSPLVHAAVQLLDHKVVQALLVTDIVALHTSRDGGVDVVDGLQHTLAKVARFVAITQLQGLVNTS</sequence>
<reference evidence="1 2" key="1">
    <citation type="journal article" date="2017" name="BMC Genomics">
        <title>Whole-genome assembly of Babesia ovata and comparative genomics between closely related pathogens.</title>
        <authorList>
            <person name="Yamagishi J."/>
            <person name="Asada M."/>
            <person name="Hakimi H."/>
            <person name="Tanaka T.Q."/>
            <person name="Sugimoto C."/>
            <person name="Kawazu S."/>
        </authorList>
    </citation>
    <scope>NUCLEOTIDE SEQUENCE [LARGE SCALE GENOMIC DNA]</scope>
    <source>
        <strain evidence="1 2">Miyake</strain>
    </source>
</reference>
<evidence type="ECO:0000313" key="1">
    <source>
        <dbReference type="EMBL" id="GBE58766.1"/>
    </source>
</evidence>
<protein>
    <submittedName>
        <fullName evidence="1">Phosphopyruvate hydratase, putative</fullName>
    </submittedName>
</protein>
<dbReference type="AntiFam" id="ANF00127">
    <property type="entry name" value="Shadow ORF (opposite eno)"/>
</dbReference>
<evidence type="ECO:0000313" key="2">
    <source>
        <dbReference type="Proteomes" id="UP000236319"/>
    </source>
</evidence>
<dbReference type="AlphaFoldDB" id="A0A2H6K6Z5"/>
<name>A0A2H6K6Z5_9APIC</name>
<comment type="caution">
    <text evidence="1">The sequence shown here is derived from an EMBL/GenBank/DDBJ whole genome shotgun (WGS) entry which is preliminary data.</text>
</comment>
<dbReference type="GeneID" id="39872536"/>